<dbReference type="InterPro" id="IPR004088">
    <property type="entry name" value="KH_dom_type_1"/>
</dbReference>
<dbReference type="Pfam" id="PF00013">
    <property type="entry name" value="KH_1"/>
    <property type="match status" value="1"/>
</dbReference>
<dbReference type="Pfam" id="PF00642">
    <property type="entry name" value="zf-CCCH"/>
    <property type="match status" value="1"/>
</dbReference>
<evidence type="ECO:0000313" key="10">
    <source>
        <dbReference type="Proteomes" id="UP000001514"/>
    </source>
</evidence>
<sequence>RDLTQQTSALGSKTKPCTKFFSTSGCPYGEGCHFLHYVPGGINSLQNGATAGIGGAAALINGTTVFSSNPVATSVYYGEPTPPGVPAATTFGSISVTRMSIEAAYAGAIIGKAGANVKQISKVTGCKVSIRDHETDPNMRNVEMEGSLEQIESASEMVRQLLQTREVAPPRGPALGSHNFKTKLCENYSSGTCTFAERCHFAHGTQELRPIIR</sequence>
<dbReference type="GO" id="GO:0010468">
    <property type="term" value="P:regulation of gene expression"/>
    <property type="evidence" value="ECO:0007669"/>
    <property type="project" value="UniProtKB-ARBA"/>
</dbReference>
<dbReference type="GO" id="GO:0008270">
    <property type="term" value="F:zinc ion binding"/>
    <property type="evidence" value="ECO:0007669"/>
    <property type="project" value="UniProtKB-KW"/>
</dbReference>
<dbReference type="Proteomes" id="UP000001514">
    <property type="component" value="Unassembled WGS sequence"/>
</dbReference>
<dbReference type="EMBL" id="GL377573">
    <property type="protein sequence ID" value="EFJ31404.1"/>
    <property type="molecule type" value="Genomic_DNA"/>
</dbReference>
<dbReference type="Gramene" id="EFJ31404">
    <property type="protein sequence ID" value="EFJ31404"/>
    <property type="gene ID" value="SELMODRAFT_86553"/>
</dbReference>
<dbReference type="PROSITE" id="PS50103">
    <property type="entry name" value="ZF_C3H1"/>
    <property type="match status" value="2"/>
</dbReference>
<keyword evidence="2" id="KW-0677">Repeat</keyword>
<evidence type="ECO:0000256" key="1">
    <source>
        <dbReference type="ARBA" id="ARBA00022723"/>
    </source>
</evidence>
<dbReference type="KEGG" id="smo:SELMODRAFT_86553"/>
<gene>
    <name evidence="9" type="ORF">SELMODRAFT_75886</name>
    <name evidence="8" type="ORF">SELMODRAFT_86553</name>
</gene>
<dbReference type="SMART" id="SM00356">
    <property type="entry name" value="ZnF_C3H1"/>
    <property type="match status" value="2"/>
</dbReference>
<dbReference type="HOGENOM" id="CLU_045191_2_0_1"/>
<keyword evidence="5" id="KW-0694">RNA-binding</keyword>
<dbReference type="AlphaFoldDB" id="D8QND8"/>
<dbReference type="SUPFAM" id="SSF90229">
    <property type="entry name" value="CCCH zinc finger"/>
    <property type="match status" value="2"/>
</dbReference>
<evidence type="ECO:0000256" key="2">
    <source>
        <dbReference type="ARBA" id="ARBA00022737"/>
    </source>
</evidence>
<evidence type="ECO:0000313" key="9">
    <source>
        <dbReference type="EMBL" id="EFJ38744.1"/>
    </source>
</evidence>
<dbReference type="EMBL" id="GL377565">
    <property type="protein sequence ID" value="EFJ38744.1"/>
    <property type="molecule type" value="Genomic_DNA"/>
</dbReference>
<dbReference type="InParanoid" id="D8QND8"/>
<dbReference type="Gene3D" id="4.10.1000.10">
    <property type="entry name" value="Zinc finger, CCCH-type"/>
    <property type="match status" value="2"/>
</dbReference>
<evidence type="ECO:0000256" key="5">
    <source>
        <dbReference type="PROSITE-ProRule" id="PRU00117"/>
    </source>
</evidence>
<dbReference type="KEGG" id="smo:SELMODRAFT_75886"/>
<dbReference type="FunFam" id="4.10.1000.10:FF:000003">
    <property type="entry name" value="Zinc finger CCCH domain-containing protein"/>
    <property type="match status" value="1"/>
</dbReference>
<feature type="domain" description="C3H1-type" evidence="7">
    <location>
        <begin position="179"/>
        <end position="206"/>
    </location>
</feature>
<accession>D8QND8</accession>
<keyword evidence="3 6" id="KW-0863">Zinc-finger</keyword>
<proteinExistence type="predicted"/>
<evidence type="ECO:0000313" key="8">
    <source>
        <dbReference type="EMBL" id="EFJ31404.1"/>
    </source>
</evidence>
<dbReference type="SUPFAM" id="SSF54791">
    <property type="entry name" value="Eukaryotic type KH-domain (KH-domain type I)"/>
    <property type="match status" value="1"/>
</dbReference>
<keyword evidence="4 6" id="KW-0862">Zinc</keyword>
<dbReference type="GO" id="GO:0051252">
    <property type="term" value="P:regulation of RNA metabolic process"/>
    <property type="evidence" value="ECO:0007669"/>
    <property type="project" value="UniProtKB-ARBA"/>
</dbReference>
<dbReference type="eggNOG" id="KOG1677">
    <property type="taxonomic scope" value="Eukaryota"/>
</dbReference>
<evidence type="ECO:0000259" key="7">
    <source>
        <dbReference type="PROSITE" id="PS50103"/>
    </source>
</evidence>
<dbReference type="Gene3D" id="3.30.1370.10">
    <property type="entry name" value="K Homology domain, type 1"/>
    <property type="match status" value="1"/>
</dbReference>
<dbReference type="SMART" id="SM00322">
    <property type="entry name" value="KH"/>
    <property type="match status" value="1"/>
</dbReference>
<name>D8QND8_SELML</name>
<dbReference type="GO" id="GO:0003729">
    <property type="term" value="F:mRNA binding"/>
    <property type="evidence" value="ECO:0007669"/>
    <property type="project" value="InterPro"/>
</dbReference>
<dbReference type="InterPro" id="IPR045877">
    <property type="entry name" value="ZFP36-like"/>
</dbReference>
<dbReference type="InterPro" id="IPR036855">
    <property type="entry name" value="Znf_CCCH_sf"/>
</dbReference>
<reference evidence="9 10" key="1">
    <citation type="journal article" date="2011" name="Science">
        <title>The Selaginella genome identifies genetic changes associated with the evolution of vascular plants.</title>
        <authorList>
            <person name="Banks J.A."/>
            <person name="Nishiyama T."/>
            <person name="Hasebe M."/>
            <person name="Bowman J.L."/>
            <person name="Gribskov M."/>
            <person name="dePamphilis C."/>
            <person name="Albert V.A."/>
            <person name="Aono N."/>
            <person name="Aoyama T."/>
            <person name="Ambrose B.A."/>
            <person name="Ashton N.W."/>
            <person name="Axtell M.J."/>
            <person name="Barker E."/>
            <person name="Barker M.S."/>
            <person name="Bennetzen J.L."/>
            <person name="Bonawitz N.D."/>
            <person name="Chapple C."/>
            <person name="Cheng C."/>
            <person name="Correa L.G."/>
            <person name="Dacre M."/>
            <person name="DeBarry J."/>
            <person name="Dreyer I."/>
            <person name="Elias M."/>
            <person name="Engstrom E.M."/>
            <person name="Estelle M."/>
            <person name="Feng L."/>
            <person name="Finet C."/>
            <person name="Floyd S.K."/>
            <person name="Frommer W.B."/>
            <person name="Fujita T."/>
            <person name="Gramzow L."/>
            <person name="Gutensohn M."/>
            <person name="Harholt J."/>
            <person name="Hattori M."/>
            <person name="Heyl A."/>
            <person name="Hirai T."/>
            <person name="Hiwatashi Y."/>
            <person name="Ishikawa M."/>
            <person name="Iwata M."/>
            <person name="Karol K.G."/>
            <person name="Koehler B."/>
            <person name="Kolukisaoglu U."/>
            <person name="Kubo M."/>
            <person name="Kurata T."/>
            <person name="Lalonde S."/>
            <person name="Li K."/>
            <person name="Li Y."/>
            <person name="Litt A."/>
            <person name="Lyons E."/>
            <person name="Manning G."/>
            <person name="Maruyama T."/>
            <person name="Michael T.P."/>
            <person name="Mikami K."/>
            <person name="Miyazaki S."/>
            <person name="Morinaga S."/>
            <person name="Murata T."/>
            <person name="Mueller-Roeber B."/>
            <person name="Nelson D.R."/>
            <person name="Obara M."/>
            <person name="Oguri Y."/>
            <person name="Olmstead R.G."/>
            <person name="Onodera N."/>
            <person name="Petersen B.L."/>
            <person name="Pils B."/>
            <person name="Prigge M."/>
            <person name="Rensing S.A."/>
            <person name="Riano-Pachon D.M."/>
            <person name="Roberts A.W."/>
            <person name="Sato Y."/>
            <person name="Scheller H.V."/>
            <person name="Schulz B."/>
            <person name="Schulz C."/>
            <person name="Shakirov E.V."/>
            <person name="Shibagaki N."/>
            <person name="Shinohara N."/>
            <person name="Shippen D.E."/>
            <person name="Soerensen I."/>
            <person name="Sotooka R."/>
            <person name="Sugimoto N."/>
            <person name="Sugita M."/>
            <person name="Sumikawa N."/>
            <person name="Tanurdzic M."/>
            <person name="Theissen G."/>
            <person name="Ulvskov P."/>
            <person name="Wakazuki S."/>
            <person name="Weng J.K."/>
            <person name="Willats W.W."/>
            <person name="Wipf D."/>
            <person name="Wolf P.G."/>
            <person name="Yang L."/>
            <person name="Zimmer A.D."/>
            <person name="Zhu Q."/>
            <person name="Mitros T."/>
            <person name="Hellsten U."/>
            <person name="Loque D."/>
            <person name="Otillar R."/>
            <person name="Salamov A."/>
            <person name="Schmutz J."/>
            <person name="Shapiro H."/>
            <person name="Lindquist E."/>
            <person name="Lucas S."/>
            <person name="Rokhsar D."/>
            <person name="Grigoriev I.V."/>
        </authorList>
    </citation>
    <scope>NUCLEOTIDE SEQUENCE [LARGE SCALE GENOMIC DNA]</scope>
</reference>
<organism evidence="10">
    <name type="scientific">Selaginella moellendorffii</name>
    <name type="common">Spikemoss</name>
    <dbReference type="NCBI Taxonomy" id="88036"/>
    <lineage>
        <taxon>Eukaryota</taxon>
        <taxon>Viridiplantae</taxon>
        <taxon>Streptophyta</taxon>
        <taxon>Embryophyta</taxon>
        <taxon>Tracheophyta</taxon>
        <taxon>Lycopodiopsida</taxon>
        <taxon>Selaginellales</taxon>
        <taxon>Selaginellaceae</taxon>
        <taxon>Selaginella</taxon>
    </lineage>
</organism>
<dbReference type="CDD" id="cd22464">
    <property type="entry name" value="KH-I_AtC3H36_like"/>
    <property type="match status" value="1"/>
</dbReference>
<evidence type="ECO:0000256" key="4">
    <source>
        <dbReference type="ARBA" id="ARBA00022833"/>
    </source>
</evidence>
<keyword evidence="1 6" id="KW-0479">Metal-binding</keyword>
<dbReference type="OMA" id="HEAGAFH"/>
<dbReference type="FunCoup" id="D8QND8">
    <property type="interactions" value="3676"/>
</dbReference>
<feature type="non-terminal residue" evidence="9">
    <location>
        <position position="1"/>
    </location>
</feature>
<evidence type="ECO:0000256" key="3">
    <source>
        <dbReference type="ARBA" id="ARBA00022771"/>
    </source>
</evidence>
<keyword evidence="10" id="KW-1185">Reference proteome</keyword>
<feature type="domain" description="C3H1-type" evidence="7">
    <location>
        <begin position="11"/>
        <end position="39"/>
    </location>
</feature>
<dbReference type="PANTHER" id="PTHR12547">
    <property type="entry name" value="CCCH ZINC FINGER/TIS11-RELATED"/>
    <property type="match status" value="1"/>
</dbReference>
<dbReference type="Gramene" id="EFJ38744">
    <property type="protein sequence ID" value="EFJ38744"/>
    <property type="gene ID" value="SELMODRAFT_75886"/>
</dbReference>
<dbReference type="InterPro" id="IPR004087">
    <property type="entry name" value="KH_dom"/>
</dbReference>
<dbReference type="PROSITE" id="PS50084">
    <property type="entry name" value="KH_TYPE_1"/>
    <property type="match status" value="1"/>
</dbReference>
<evidence type="ECO:0000256" key="6">
    <source>
        <dbReference type="PROSITE-ProRule" id="PRU00723"/>
    </source>
</evidence>
<feature type="zinc finger region" description="C3H1-type" evidence="6">
    <location>
        <begin position="179"/>
        <end position="206"/>
    </location>
</feature>
<dbReference type="InterPro" id="IPR036612">
    <property type="entry name" value="KH_dom_type_1_sf"/>
</dbReference>
<feature type="zinc finger region" description="C3H1-type" evidence="6">
    <location>
        <begin position="11"/>
        <end position="39"/>
    </location>
</feature>
<protein>
    <recommendedName>
        <fullName evidence="7">C3H1-type domain-containing protein</fullName>
    </recommendedName>
</protein>
<dbReference type="STRING" id="88036.D8QND8"/>
<dbReference type="InterPro" id="IPR000571">
    <property type="entry name" value="Znf_CCCH"/>
</dbReference>